<dbReference type="EMBL" id="KI293737">
    <property type="protein sequence ID" value="ESA04943.1"/>
    <property type="molecule type" value="Genomic_DNA"/>
</dbReference>
<protein>
    <submittedName>
        <fullName evidence="1">Uncharacterized protein</fullName>
    </submittedName>
</protein>
<name>U9TF30_RHIID</name>
<proteinExistence type="predicted"/>
<dbReference type="HOGENOM" id="CLU_1653069_0_0_1"/>
<gene>
    <name evidence="1" type="ORF">GLOINDRAFT_4219</name>
</gene>
<accession>U9TF30</accession>
<dbReference type="AlphaFoldDB" id="U9TF30"/>
<reference evidence="1" key="1">
    <citation type="submission" date="2013-07" db="EMBL/GenBank/DDBJ databases">
        <title>The genome of an arbuscular mycorrhizal fungus provides insights into the evolution of the oldest plant symbiosis.</title>
        <authorList>
            <consortium name="DOE Joint Genome Institute"/>
            <person name="Tisserant E."/>
            <person name="Malbreil M."/>
            <person name="Kuo A."/>
            <person name="Kohler A."/>
            <person name="Symeonidi A."/>
            <person name="Balestrini R."/>
            <person name="Charron P."/>
            <person name="Duensing N."/>
            <person name="Frei-dit-Frey N."/>
            <person name="Gianinazzi-Pearson V."/>
            <person name="Gilbert B."/>
            <person name="Handa Y."/>
            <person name="Hijri M."/>
            <person name="Kaul R."/>
            <person name="Kawaguchi M."/>
            <person name="Krajinski F."/>
            <person name="Lammers P."/>
            <person name="Lapierre D."/>
            <person name="Masclaux F.G."/>
            <person name="Murat C."/>
            <person name="Morin E."/>
            <person name="Ndikumana S."/>
            <person name="Pagni M."/>
            <person name="Petitpierre D."/>
            <person name="Requena N."/>
            <person name="Rosikiewicz P."/>
            <person name="Riley R."/>
            <person name="Saito K."/>
            <person name="San Clemente H."/>
            <person name="Shapiro H."/>
            <person name="van Tuinen D."/>
            <person name="Becard G."/>
            <person name="Bonfante P."/>
            <person name="Paszkowski U."/>
            <person name="Shachar-Hill Y."/>
            <person name="Young J.P."/>
            <person name="Sanders I.R."/>
            <person name="Henrissat B."/>
            <person name="Rensing S.A."/>
            <person name="Grigoriev I.V."/>
            <person name="Corradi N."/>
            <person name="Roux C."/>
            <person name="Martin F."/>
        </authorList>
    </citation>
    <scope>NUCLEOTIDE SEQUENCE</scope>
    <source>
        <strain evidence="1">DAOM 197198</strain>
    </source>
</reference>
<sequence length="160" mass="18741">MLYRDLTGDASLANDQISKEMEEILRLMMSLEDPSIIIDLRINNGFQGSNLIYFGMNLMDILMRKVYICYKDTVFQPSDFDMLIAVRTAPHHSWCNPAERIMSVINYELQGVAIGRDELEDEFETLKTLEDILQELLRERTEHLIWKNETFETEDLACLR</sequence>
<dbReference type="VEuPathDB" id="FungiDB:RhiirFUN_007203"/>
<evidence type="ECO:0000313" key="1">
    <source>
        <dbReference type="EMBL" id="ESA04943.1"/>
    </source>
</evidence>
<organism evidence="1">
    <name type="scientific">Rhizophagus irregularis (strain DAOM 181602 / DAOM 197198 / MUCL 43194)</name>
    <name type="common">Arbuscular mycorrhizal fungus</name>
    <name type="synonym">Glomus intraradices</name>
    <dbReference type="NCBI Taxonomy" id="747089"/>
    <lineage>
        <taxon>Eukaryota</taxon>
        <taxon>Fungi</taxon>
        <taxon>Fungi incertae sedis</taxon>
        <taxon>Mucoromycota</taxon>
        <taxon>Glomeromycotina</taxon>
        <taxon>Glomeromycetes</taxon>
        <taxon>Glomerales</taxon>
        <taxon>Glomeraceae</taxon>
        <taxon>Rhizophagus</taxon>
    </lineage>
</organism>